<dbReference type="Gene3D" id="3.40.50.620">
    <property type="entry name" value="HUPs"/>
    <property type="match status" value="1"/>
</dbReference>
<dbReference type="PANTHER" id="PTHR43033">
    <property type="entry name" value="TRNA(ILE)-LYSIDINE SYNTHASE-RELATED"/>
    <property type="match status" value="1"/>
</dbReference>
<dbReference type="SUPFAM" id="SSF52402">
    <property type="entry name" value="Adenine nucleotide alpha hydrolases-like"/>
    <property type="match status" value="1"/>
</dbReference>
<keyword evidence="2 6" id="KW-0819">tRNA processing</keyword>
<comment type="function">
    <text evidence="6">Ligates lysine onto the cytidine present at position 34 of the AUA codon-specific tRNA(Ile) that contains the anticodon CAU, in an ATP-dependent manner. Cytidine is converted to lysidine, thus changing the amino acid specificity of the tRNA from methionine to isoleucine.</text>
</comment>
<dbReference type="EMBL" id="JBGLYH010000004">
    <property type="protein sequence ID" value="MEZ7195670.1"/>
    <property type="molecule type" value="Genomic_DNA"/>
</dbReference>
<dbReference type="HAMAP" id="MF_01161">
    <property type="entry name" value="tRNA_Ile_lys_synt"/>
    <property type="match status" value="1"/>
</dbReference>
<keyword evidence="6" id="KW-0963">Cytoplasm</keyword>
<comment type="catalytic activity">
    <reaction evidence="5 6">
        <text>cytidine(34) in tRNA(Ile2) + L-lysine + ATP = lysidine(34) in tRNA(Ile2) + AMP + diphosphate + H(+)</text>
        <dbReference type="Rhea" id="RHEA:43744"/>
        <dbReference type="Rhea" id="RHEA-COMP:10625"/>
        <dbReference type="Rhea" id="RHEA-COMP:10670"/>
        <dbReference type="ChEBI" id="CHEBI:15378"/>
        <dbReference type="ChEBI" id="CHEBI:30616"/>
        <dbReference type="ChEBI" id="CHEBI:32551"/>
        <dbReference type="ChEBI" id="CHEBI:33019"/>
        <dbReference type="ChEBI" id="CHEBI:82748"/>
        <dbReference type="ChEBI" id="CHEBI:83665"/>
        <dbReference type="ChEBI" id="CHEBI:456215"/>
        <dbReference type="EC" id="6.3.4.19"/>
    </reaction>
</comment>
<evidence type="ECO:0000256" key="4">
    <source>
        <dbReference type="ARBA" id="ARBA00022840"/>
    </source>
</evidence>
<dbReference type="RefSeq" id="WP_371385217.1">
    <property type="nucleotide sequence ID" value="NZ_JBGLYH010000004.1"/>
</dbReference>
<keyword evidence="3 6" id="KW-0547">Nucleotide-binding</keyword>
<proteinExistence type="inferred from homology"/>
<dbReference type="InterPro" id="IPR014729">
    <property type="entry name" value="Rossmann-like_a/b/a_fold"/>
</dbReference>
<dbReference type="InterPro" id="IPR012094">
    <property type="entry name" value="tRNA_Ile_lys_synt"/>
</dbReference>
<evidence type="ECO:0000313" key="8">
    <source>
        <dbReference type="EMBL" id="MEZ7195670.1"/>
    </source>
</evidence>
<dbReference type="EC" id="6.3.4.19" evidence="6"/>
<organism evidence="8 9">
    <name type="scientific">Pseudodesulfovibrio karagichevae</name>
    <dbReference type="NCBI Taxonomy" id="3239305"/>
    <lineage>
        <taxon>Bacteria</taxon>
        <taxon>Pseudomonadati</taxon>
        <taxon>Thermodesulfobacteriota</taxon>
        <taxon>Desulfovibrionia</taxon>
        <taxon>Desulfovibrionales</taxon>
        <taxon>Desulfovibrionaceae</taxon>
    </lineage>
</organism>
<accession>A0ABV4K0X7</accession>
<evidence type="ECO:0000256" key="3">
    <source>
        <dbReference type="ARBA" id="ARBA00022741"/>
    </source>
</evidence>
<dbReference type="NCBIfam" id="TIGR02432">
    <property type="entry name" value="lysidine_TilS_N"/>
    <property type="match status" value="1"/>
</dbReference>
<feature type="domain" description="tRNA(Ile)-lysidine/2-thiocytidine synthase N-terminal" evidence="7">
    <location>
        <begin position="43"/>
        <end position="224"/>
    </location>
</feature>
<comment type="similarity">
    <text evidence="6">Belongs to the tRNA(Ile)-lysidine synthase family.</text>
</comment>
<evidence type="ECO:0000256" key="5">
    <source>
        <dbReference type="ARBA" id="ARBA00048539"/>
    </source>
</evidence>
<reference evidence="8 9" key="1">
    <citation type="submission" date="2024-08" db="EMBL/GenBank/DDBJ databases">
        <title>Sulfate-reducing bacteria isolated from formation water of the oil field in Kazakhstan and description of Pseudodesulfovibrio sp.</title>
        <authorList>
            <person name="Bidzhieva S.K."/>
            <person name="Tourova T.P."/>
            <person name="Grouzdev D.S."/>
            <person name="Beletsky A.V."/>
            <person name="Sokolova D.S."/>
            <person name="Samigullina S.R."/>
            <person name="Poltaraus A.B."/>
            <person name="Avtukh A.N."/>
            <person name="Tereshina V.M."/>
            <person name="Zhaparov N.S."/>
            <person name="Mardanov A.V."/>
            <person name="Nazina T.N."/>
        </authorList>
    </citation>
    <scope>NUCLEOTIDE SEQUENCE [LARGE SCALE GENOMIC DNA]</scope>
    <source>
        <strain evidence="8 9">9FUS</strain>
    </source>
</reference>
<comment type="subcellular location">
    <subcellularLocation>
        <location evidence="6">Cytoplasm</location>
    </subcellularLocation>
</comment>
<keyword evidence="4 6" id="KW-0067">ATP-binding</keyword>
<name>A0ABV4K0X7_9BACT</name>
<feature type="binding site" evidence="6">
    <location>
        <begin position="48"/>
        <end position="53"/>
    </location>
    <ligand>
        <name>ATP</name>
        <dbReference type="ChEBI" id="CHEBI:30616"/>
    </ligand>
</feature>
<dbReference type="InterPro" id="IPR011063">
    <property type="entry name" value="TilS/TtcA_N"/>
</dbReference>
<comment type="domain">
    <text evidence="6">The N-terminal region contains the highly conserved SGGXDS motif, predicted to be a P-loop motif involved in ATP binding.</text>
</comment>
<comment type="caution">
    <text evidence="8">The sequence shown here is derived from an EMBL/GenBank/DDBJ whole genome shotgun (WGS) entry which is preliminary data.</text>
</comment>
<dbReference type="PANTHER" id="PTHR43033:SF1">
    <property type="entry name" value="TRNA(ILE)-LYSIDINE SYNTHASE-RELATED"/>
    <property type="match status" value="1"/>
</dbReference>
<dbReference type="CDD" id="cd01992">
    <property type="entry name" value="TilS_N"/>
    <property type="match status" value="1"/>
</dbReference>
<gene>
    <name evidence="6 8" type="primary">tilS</name>
    <name evidence="8" type="ORF">AB6M95_02835</name>
</gene>
<evidence type="ECO:0000259" key="7">
    <source>
        <dbReference type="Pfam" id="PF01171"/>
    </source>
</evidence>
<dbReference type="GO" id="GO:0032267">
    <property type="term" value="F:tRNA(Ile)-lysidine synthase activity"/>
    <property type="evidence" value="ECO:0007669"/>
    <property type="project" value="UniProtKB-EC"/>
</dbReference>
<sequence length="336" mass="37234">MTSAPADIPQTLQDLLPKWAHFCLYAGRFVEEELGIDLEGRRVLVGLSGGVDSTALLLVLHYLSKRVGFTVGAVHLDHQLRPESALDADFARALCGALGIDCAVESRDVARLAEERGVGLEEAGREARYRLYAEVRESGGYDYVALGHQLDDLSEDVLMRLIRGTGWPGLSGMAGFDPARALIRPLLLIPKSTLKAFVTHVGVGWREDASNADSSMTRNRVRNEILPLIEKENPAFWQSVARLWRIGRVEQDFWEQLESGACEILDNSRLESLHKAERLHLYKACLDRLGPGQALADTLFKLDEAWRDKRNTAVFQFPGDKTATITASGVVFSAKH</sequence>
<dbReference type="Proteomes" id="UP001568698">
    <property type="component" value="Unassembled WGS sequence"/>
</dbReference>
<evidence type="ECO:0000256" key="2">
    <source>
        <dbReference type="ARBA" id="ARBA00022694"/>
    </source>
</evidence>
<keyword evidence="1 6" id="KW-0436">Ligase</keyword>
<evidence type="ECO:0000256" key="1">
    <source>
        <dbReference type="ARBA" id="ARBA00022598"/>
    </source>
</evidence>
<dbReference type="InterPro" id="IPR012795">
    <property type="entry name" value="tRNA_Ile_lys_synt_N"/>
</dbReference>
<protein>
    <recommendedName>
        <fullName evidence="6">tRNA(Ile)-lysidine synthase</fullName>
        <ecNumber evidence="6">6.3.4.19</ecNumber>
    </recommendedName>
    <alternativeName>
        <fullName evidence="6">tRNA(Ile)-2-lysyl-cytidine synthase</fullName>
    </alternativeName>
    <alternativeName>
        <fullName evidence="6">tRNA(Ile)-lysidine synthetase</fullName>
    </alternativeName>
</protein>
<evidence type="ECO:0000256" key="6">
    <source>
        <dbReference type="HAMAP-Rule" id="MF_01161"/>
    </source>
</evidence>
<dbReference type="Pfam" id="PF01171">
    <property type="entry name" value="ATP_bind_3"/>
    <property type="match status" value="1"/>
</dbReference>
<evidence type="ECO:0000313" key="9">
    <source>
        <dbReference type="Proteomes" id="UP001568698"/>
    </source>
</evidence>
<keyword evidence="9" id="KW-1185">Reference proteome</keyword>